<proteinExistence type="predicted"/>
<gene>
    <name evidence="1" type="ORF">GCM10009864_62430</name>
</gene>
<sequence>MVFGYEANGPVRLVRVLREVPGPLSLGKAADAAASRTSRKVVEAWGETGVPGVAVEDFTSSGRSIGCSATSTASEAGSGPLKRAVLASAPRGDPPGSVLLAGRAV</sequence>
<protein>
    <submittedName>
        <fullName evidence="1">Uncharacterized protein</fullName>
    </submittedName>
</protein>
<comment type="caution">
    <text evidence="1">The sequence shown here is derived from an EMBL/GenBank/DDBJ whole genome shotgun (WGS) entry which is preliminary data.</text>
</comment>
<evidence type="ECO:0000313" key="2">
    <source>
        <dbReference type="Proteomes" id="UP001500994"/>
    </source>
</evidence>
<dbReference type="Proteomes" id="UP001500994">
    <property type="component" value="Unassembled WGS sequence"/>
</dbReference>
<evidence type="ECO:0000313" key="1">
    <source>
        <dbReference type="EMBL" id="GAA2681385.1"/>
    </source>
</evidence>
<organism evidence="1 2">
    <name type="scientific">Streptomyces lunalinharesii</name>
    <dbReference type="NCBI Taxonomy" id="333384"/>
    <lineage>
        <taxon>Bacteria</taxon>
        <taxon>Bacillati</taxon>
        <taxon>Actinomycetota</taxon>
        <taxon>Actinomycetes</taxon>
        <taxon>Kitasatosporales</taxon>
        <taxon>Streptomycetaceae</taxon>
        <taxon>Streptomyces</taxon>
    </lineage>
</organism>
<reference evidence="1 2" key="1">
    <citation type="journal article" date="2019" name="Int. J. Syst. Evol. Microbiol.">
        <title>The Global Catalogue of Microorganisms (GCM) 10K type strain sequencing project: providing services to taxonomists for standard genome sequencing and annotation.</title>
        <authorList>
            <consortium name="The Broad Institute Genomics Platform"/>
            <consortium name="The Broad Institute Genome Sequencing Center for Infectious Disease"/>
            <person name="Wu L."/>
            <person name="Ma J."/>
        </authorList>
    </citation>
    <scope>NUCLEOTIDE SEQUENCE [LARGE SCALE GENOMIC DNA]</scope>
    <source>
        <strain evidence="1 2">JCM 16374</strain>
    </source>
</reference>
<name>A0ABN3SMY9_9ACTN</name>
<dbReference type="EMBL" id="BAAARK010000027">
    <property type="protein sequence ID" value="GAA2681385.1"/>
    <property type="molecule type" value="Genomic_DNA"/>
</dbReference>
<keyword evidence="2" id="KW-1185">Reference proteome</keyword>
<accession>A0ABN3SMY9</accession>